<evidence type="ECO:0000259" key="7">
    <source>
        <dbReference type="PROSITE" id="PS51352"/>
    </source>
</evidence>
<feature type="compositionally biased region" description="Gly residues" evidence="6">
    <location>
        <begin position="60"/>
        <end position="70"/>
    </location>
</feature>
<evidence type="ECO:0000256" key="3">
    <source>
        <dbReference type="ARBA" id="ARBA00022982"/>
    </source>
</evidence>
<dbReference type="GO" id="GO:0006950">
    <property type="term" value="P:response to stress"/>
    <property type="evidence" value="ECO:0007669"/>
    <property type="project" value="UniProtKB-ARBA"/>
</dbReference>
<dbReference type="Pfam" id="PF00085">
    <property type="entry name" value="Thioredoxin"/>
    <property type="match status" value="1"/>
</dbReference>
<keyword evidence="5" id="KW-0676">Redox-active center</keyword>
<proteinExistence type="inferred from homology"/>
<dbReference type="GO" id="GO:0045454">
    <property type="term" value="P:cell redox homeostasis"/>
    <property type="evidence" value="ECO:0007669"/>
    <property type="project" value="TreeGrafter"/>
</dbReference>
<accession>A0A1I5Q7V3</accession>
<dbReference type="eggNOG" id="COG3118">
    <property type="taxonomic scope" value="Bacteria"/>
</dbReference>
<dbReference type="FunCoup" id="A0A1I5Q7V3">
    <property type="interactions" value="8"/>
</dbReference>
<evidence type="ECO:0000256" key="4">
    <source>
        <dbReference type="ARBA" id="ARBA00023157"/>
    </source>
</evidence>
<evidence type="ECO:0000256" key="6">
    <source>
        <dbReference type="SAM" id="MobiDB-lite"/>
    </source>
</evidence>
<gene>
    <name evidence="8" type="ORF">SAMN04489713_11421</name>
</gene>
<dbReference type="CDD" id="cd02956">
    <property type="entry name" value="ybbN"/>
    <property type="match status" value="1"/>
</dbReference>
<dbReference type="Proteomes" id="UP000183413">
    <property type="component" value="Unassembled WGS sequence"/>
</dbReference>
<dbReference type="Pfam" id="PF14561">
    <property type="entry name" value="TPR_20"/>
    <property type="match status" value="1"/>
</dbReference>
<feature type="region of interest" description="Disordered" evidence="6">
    <location>
        <begin position="45"/>
        <end position="71"/>
    </location>
</feature>
<dbReference type="InterPro" id="IPR013766">
    <property type="entry name" value="Thioredoxin_domain"/>
</dbReference>
<dbReference type="InterPro" id="IPR036249">
    <property type="entry name" value="Thioredoxin-like_sf"/>
</dbReference>
<dbReference type="GO" id="GO:0015035">
    <property type="term" value="F:protein-disulfide reductase activity"/>
    <property type="evidence" value="ECO:0007669"/>
    <property type="project" value="TreeGrafter"/>
</dbReference>
<keyword evidence="3" id="KW-0249">Electron transport</keyword>
<evidence type="ECO:0000256" key="2">
    <source>
        <dbReference type="ARBA" id="ARBA00022448"/>
    </source>
</evidence>
<evidence type="ECO:0000313" key="9">
    <source>
        <dbReference type="Proteomes" id="UP000183413"/>
    </source>
</evidence>
<dbReference type="EMBL" id="FOVH01000014">
    <property type="protein sequence ID" value="SFP42091.1"/>
    <property type="molecule type" value="Genomic_DNA"/>
</dbReference>
<dbReference type="PANTHER" id="PTHR45663:SF11">
    <property type="entry name" value="GEO12009P1"/>
    <property type="match status" value="1"/>
</dbReference>
<dbReference type="STRING" id="1993.SAMN04489713_11421"/>
<dbReference type="Gene3D" id="3.40.30.10">
    <property type="entry name" value="Glutaredoxin"/>
    <property type="match status" value="1"/>
</dbReference>
<dbReference type="InterPro" id="IPR017937">
    <property type="entry name" value="Thioredoxin_CS"/>
</dbReference>
<name>A0A1I5Q7V3_9ACTN</name>
<evidence type="ECO:0000256" key="5">
    <source>
        <dbReference type="ARBA" id="ARBA00023284"/>
    </source>
</evidence>
<feature type="region of interest" description="Disordered" evidence="6">
    <location>
        <begin position="1"/>
        <end position="26"/>
    </location>
</feature>
<dbReference type="SUPFAM" id="SSF48452">
    <property type="entry name" value="TPR-like"/>
    <property type="match status" value="1"/>
</dbReference>
<evidence type="ECO:0000256" key="1">
    <source>
        <dbReference type="ARBA" id="ARBA00008987"/>
    </source>
</evidence>
<protein>
    <submittedName>
        <fullName evidence="8">Putative thioredoxin</fullName>
    </submittedName>
</protein>
<dbReference type="InParanoid" id="A0A1I5Q7V3"/>
<dbReference type="GO" id="GO:0005829">
    <property type="term" value="C:cytosol"/>
    <property type="evidence" value="ECO:0007669"/>
    <property type="project" value="TreeGrafter"/>
</dbReference>
<evidence type="ECO:0000313" key="8">
    <source>
        <dbReference type="EMBL" id="SFP42091.1"/>
    </source>
</evidence>
<dbReference type="AlphaFoldDB" id="A0A1I5Q7V3"/>
<dbReference type="InterPro" id="IPR011990">
    <property type="entry name" value="TPR-like_helical_dom_sf"/>
</dbReference>
<sequence length="346" mass="36817">MPGVRRARALRWERTEAQPDAVMGQDGPMPSQDFSLHGAIDLGARQAAARKQQERRAQAGGAGPGTGAAGGPYVVDVTDETFNTEVVERSQSVPVLVDFWAEWCGPCKQLSPILEKLATEAAGKWILAKVDIDANPQLGAYMQQMGVRGIPFVAAVVGGQLLPFLNGAAPEPQVRQAIEQLFEALRKEGILPDVPEGEQPQGGAADAPAADPVYAEAEDALQRGDIDGAKAAFERILAANPRDGQAKQGLALVELSLRVRSLDADGALREAAEKPGDVQAQISAADVEMVSGRIDDAFERLLGAVRRGAGDDRDAARKHLLSLFELLPPDDPRVSKARRGLQSALF</sequence>
<dbReference type="PROSITE" id="PS51352">
    <property type="entry name" value="THIOREDOXIN_2"/>
    <property type="match status" value="1"/>
</dbReference>
<reference evidence="8 9" key="1">
    <citation type="submission" date="2016-10" db="EMBL/GenBank/DDBJ databases">
        <authorList>
            <person name="de Groot N.N."/>
        </authorList>
    </citation>
    <scope>NUCLEOTIDE SEQUENCE [LARGE SCALE GENOMIC DNA]</scope>
    <source>
        <strain evidence="8 9">DSM 43067</strain>
    </source>
</reference>
<organism evidence="8 9">
    <name type="scientific">Actinomadura madurae</name>
    <dbReference type="NCBI Taxonomy" id="1993"/>
    <lineage>
        <taxon>Bacteria</taxon>
        <taxon>Bacillati</taxon>
        <taxon>Actinomycetota</taxon>
        <taxon>Actinomycetes</taxon>
        <taxon>Streptosporangiales</taxon>
        <taxon>Thermomonosporaceae</taxon>
        <taxon>Actinomadura</taxon>
    </lineage>
</organism>
<dbReference type="Gene3D" id="1.25.40.10">
    <property type="entry name" value="Tetratricopeptide repeat domain"/>
    <property type="match status" value="1"/>
</dbReference>
<keyword evidence="2" id="KW-0813">Transport</keyword>
<dbReference type="SUPFAM" id="SSF52833">
    <property type="entry name" value="Thioredoxin-like"/>
    <property type="match status" value="1"/>
</dbReference>
<dbReference type="PANTHER" id="PTHR45663">
    <property type="entry name" value="GEO12009P1"/>
    <property type="match status" value="1"/>
</dbReference>
<feature type="domain" description="Thioredoxin" evidence="7">
    <location>
        <begin position="68"/>
        <end position="183"/>
    </location>
</feature>
<dbReference type="PROSITE" id="PS00194">
    <property type="entry name" value="THIOREDOXIN_1"/>
    <property type="match status" value="1"/>
</dbReference>
<keyword evidence="4" id="KW-1015">Disulfide bond</keyword>
<comment type="similarity">
    <text evidence="1">Belongs to the thioredoxin family.</text>
</comment>
<keyword evidence="9" id="KW-1185">Reference proteome</keyword>